<sequence>MDFFYHYPSITIKVSVEIVDDGFFDHVNIGSEDLKGLCSGPLSDLAVSITPEPMHPAFPPTGLTCWVASHGSKHGCTLRLPASLLRDIEQPSLGNITCRISLVSPLPLTKVGLSARTDKGYEFASSNPTLFKTWLLSKKPILRDGFTYRLPSPRHDPDISDAFHEYSMIFSEPVAQGYALSSITEISVSLCHDTQSGQHVAGKVEAVYEDEIIEIDQNFMANSVLPTIDSNTTSRKCILSLVDRTRNGVSPPNEYTVLLKPSDLSKVGLISGDWAIICAADIKTRRVVKVVAWQGVLSERGEVVGDPAFLHNLGATPLRSDVRSVFITVSPFGSLPPPLPTARSVTVAQIVSPPGLNNSYGPSLLGGLRKYFQTSLRLVKRGDILIVPIETDPLSIHIATALGDIPHVFDGNLEHPIGSALERNLFFLVTNIEYDVVPAHQTTTPDIYTGASAGELGCWVDCQNTRILQAGTEQSGIPGCWDNAPLRVPHHPTTIKGNVYWRLYRIFQVALMHSAPSYDLAVSVLLTGSRGVGKSTMVKTMANCLGIHLFEVDCYTLLQENSTRTENSLRGVFSQATDFSPCVLLLRHLEAFMHITQQPDPIQEPRIARVLQECLDGLLQSWRLTGYPLVVVGTTGTAQECSPGFLGCFKHEISIESPDELLRTRIWSVCLDGKFLASDVDMSRLAVHTAGLLASDVGSLVRRATSRSLERTLRVLQSLDSGLAYPTSLDSRGIIGGHLPLSDEDLTSALDTARSSYAEAIGAPKIPNVTWEDVGGLSSIKSDILDTIQLPLERPELFADGLKKRSGILLYGPPGTGKTLLAKAVATSCSLNFLSVKGPEVLNMYIGESEANVRRIFQRARAARPCVIFFDELDSVAPKRGNHGDSGGVMDRIVSQLLSELDGMSTGTGHTDVFVIGATNRPDLLDPALLRPGRFDRMLYLGVPDSNEAQMNVVRALTRKFRLHPALSLPEVVSKCPFHFTGADFYALCSDAMLMAMSRRAGQVEKTIALLNQGQPSNHPYPITPHYYLSEMALERDVRVLVTQRDFDLALSQLKPSITESEMQHYAYIQRLFSSDILSRAHTDVE</sequence>
<dbReference type="Proteomes" id="UP000886501">
    <property type="component" value="Unassembled WGS sequence"/>
</dbReference>
<comment type="caution">
    <text evidence="1">The sequence shown here is derived from an EMBL/GenBank/DDBJ whole genome shotgun (WGS) entry which is preliminary data.</text>
</comment>
<evidence type="ECO:0000313" key="2">
    <source>
        <dbReference type="Proteomes" id="UP000886501"/>
    </source>
</evidence>
<reference evidence="1" key="1">
    <citation type="submission" date="2019-10" db="EMBL/GenBank/DDBJ databases">
        <authorList>
            <consortium name="DOE Joint Genome Institute"/>
            <person name="Kuo A."/>
            <person name="Miyauchi S."/>
            <person name="Kiss E."/>
            <person name="Drula E."/>
            <person name="Kohler A."/>
            <person name="Sanchez-Garcia M."/>
            <person name="Andreopoulos B."/>
            <person name="Barry K.W."/>
            <person name="Bonito G."/>
            <person name="Buee M."/>
            <person name="Carver A."/>
            <person name="Chen C."/>
            <person name="Cichocki N."/>
            <person name="Clum A."/>
            <person name="Culley D."/>
            <person name="Crous P.W."/>
            <person name="Fauchery L."/>
            <person name="Girlanda M."/>
            <person name="Hayes R."/>
            <person name="Keri Z."/>
            <person name="Labutti K."/>
            <person name="Lipzen A."/>
            <person name="Lombard V."/>
            <person name="Magnuson J."/>
            <person name="Maillard F."/>
            <person name="Morin E."/>
            <person name="Murat C."/>
            <person name="Nolan M."/>
            <person name="Ohm R."/>
            <person name="Pangilinan J."/>
            <person name="Pereira M."/>
            <person name="Perotto S."/>
            <person name="Peter M."/>
            <person name="Riley R."/>
            <person name="Sitrit Y."/>
            <person name="Stielow B."/>
            <person name="Szollosi G."/>
            <person name="Zifcakova L."/>
            <person name="Stursova M."/>
            <person name="Spatafora J.W."/>
            <person name="Tedersoo L."/>
            <person name="Vaario L.-M."/>
            <person name="Yamada A."/>
            <person name="Yan M."/>
            <person name="Wang P."/>
            <person name="Xu J."/>
            <person name="Bruns T."/>
            <person name="Baldrian P."/>
            <person name="Vilgalys R."/>
            <person name="Henrissat B."/>
            <person name="Grigoriev I.V."/>
            <person name="Hibbett D."/>
            <person name="Nagy L.G."/>
            <person name="Martin F.M."/>
        </authorList>
    </citation>
    <scope>NUCLEOTIDE SEQUENCE</scope>
    <source>
        <strain evidence="1">P2</strain>
    </source>
</reference>
<name>A0ACB6ZAV1_THEGA</name>
<protein>
    <submittedName>
        <fullName evidence="1">AAA-domain-containing protein</fullName>
    </submittedName>
</protein>
<organism evidence="1 2">
    <name type="scientific">Thelephora ganbajun</name>
    <name type="common">Ganba fungus</name>
    <dbReference type="NCBI Taxonomy" id="370292"/>
    <lineage>
        <taxon>Eukaryota</taxon>
        <taxon>Fungi</taxon>
        <taxon>Dikarya</taxon>
        <taxon>Basidiomycota</taxon>
        <taxon>Agaricomycotina</taxon>
        <taxon>Agaricomycetes</taxon>
        <taxon>Thelephorales</taxon>
        <taxon>Thelephoraceae</taxon>
        <taxon>Thelephora</taxon>
    </lineage>
</organism>
<reference evidence="1" key="2">
    <citation type="journal article" date="2020" name="Nat. Commun.">
        <title>Large-scale genome sequencing of mycorrhizal fungi provides insights into the early evolution of symbiotic traits.</title>
        <authorList>
            <person name="Miyauchi S."/>
            <person name="Kiss E."/>
            <person name="Kuo A."/>
            <person name="Drula E."/>
            <person name="Kohler A."/>
            <person name="Sanchez-Garcia M."/>
            <person name="Morin E."/>
            <person name="Andreopoulos B."/>
            <person name="Barry K.W."/>
            <person name="Bonito G."/>
            <person name="Buee M."/>
            <person name="Carver A."/>
            <person name="Chen C."/>
            <person name="Cichocki N."/>
            <person name="Clum A."/>
            <person name="Culley D."/>
            <person name="Crous P.W."/>
            <person name="Fauchery L."/>
            <person name="Girlanda M."/>
            <person name="Hayes R.D."/>
            <person name="Keri Z."/>
            <person name="LaButti K."/>
            <person name="Lipzen A."/>
            <person name="Lombard V."/>
            <person name="Magnuson J."/>
            <person name="Maillard F."/>
            <person name="Murat C."/>
            <person name="Nolan M."/>
            <person name="Ohm R.A."/>
            <person name="Pangilinan J."/>
            <person name="Pereira M.F."/>
            <person name="Perotto S."/>
            <person name="Peter M."/>
            <person name="Pfister S."/>
            <person name="Riley R."/>
            <person name="Sitrit Y."/>
            <person name="Stielow J.B."/>
            <person name="Szollosi G."/>
            <person name="Zifcakova L."/>
            <person name="Stursova M."/>
            <person name="Spatafora J.W."/>
            <person name="Tedersoo L."/>
            <person name="Vaario L.M."/>
            <person name="Yamada A."/>
            <person name="Yan M."/>
            <person name="Wang P."/>
            <person name="Xu J."/>
            <person name="Bruns T."/>
            <person name="Baldrian P."/>
            <person name="Vilgalys R."/>
            <person name="Dunand C."/>
            <person name="Henrissat B."/>
            <person name="Grigoriev I.V."/>
            <person name="Hibbett D."/>
            <person name="Nagy L.G."/>
            <person name="Martin F.M."/>
        </authorList>
    </citation>
    <scope>NUCLEOTIDE SEQUENCE</scope>
    <source>
        <strain evidence="1">P2</strain>
    </source>
</reference>
<accession>A0ACB6ZAV1</accession>
<dbReference type="EMBL" id="MU118047">
    <property type="protein sequence ID" value="KAF9646869.1"/>
    <property type="molecule type" value="Genomic_DNA"/>
</dbReference>
<keyword evidence="2" id="KW-1185">Reference proteome</keyword>
<proteinExistence type="predicted"/>
<gene>
    <name evidence="1" type="ORF">BDM02DRAFT_3171106</name>
</gene>
<evidence type="ECO:0000313" key="1">
    <source>
        <dbReference type="EMBL" id="KAF9646869.1"/>
    </source>
</evidence>